<dbReference type="Proteomes" id="UP001054837">
    <property type="component" value="Unassembled WGS sequence"/>
</dbReference>
<sequence length="227" mass="25149">MPPPGFEPGACGTKGQRASQLAIRLCVTDGRVASNSNFHSWKKNLLQTPSACIQLASIDRLDDWVVVCILVLEEVHQNKTRPCSAAEKALPITRKCPSQTSPPELYEGSLSSQPHFAPDLYGHSNRPAVGHKIRQMALFPAPRYAALNRRLTLNQAFPLARRLITAAMGGCIRLIVIRELSCRISEILPSPAFKVIVAAGEEWDSCLCHWIKVFTRGFVIHFVKLLE</sequence>
<protein>
    <submittedName>
        <fullName evidence="1">Uncharacterized protein</fullName>
    </submittedName>
</protein>
<organism evidence="1 2">
    <name type="scientific">Caerostris darwini</name>
    <dbReference type="NCBI Taxonomy" id="1538125"/>
    <lineage>
        <taxon>Eukaryota</taxon>
        <taxon>Metazoa</taxon>
        <taxon>Ecdysozoa</taxon>
        <taxon>Arthropoda</taxon>
        <taxon>Chelicerata</taxon>
        <taxon>Arachnida</taxon>
        <taxon>Araneae</taxon>
        <taxon>Araneomorphae</taxon>
        <taxon>Entelegynae</taxon>
        <taxon>Araneoidea</taxon>
        <taxon>Araneidae</taxon>
        <taxon>Caerostris</taxon>
    </lineage>
</organism>
<proteinExistence type="predicted"/>
<dbReference type="AlphaFoldDB" id="A0AAV4NDR6"/>
<evidence type="ECO:0000313" key="2">
    <source>
        <dbReference type="Proteomes" id="UP001054837"/>
    </source>
</evidence>
<keyword evidence="2" id="KW-1185">Reference proteome</keyword>
<gene>
    <name evidence="1" type="primary">AVEN_269857_1</name>
    <name evidence="1" type="ORF">CDAR_224861</name>
</gene>
<comment type="caution">
    <text evidence="1">The sequence shown here is derived from an EMBL/GenBank/DDBJ whole genome shotgun (WGS) entry which is preliminary data.</text>
</comment>
<evidence type="ECO:0000313" key="1">
    <source>
        <dbReference type="EMBL" id="GIX81522.1"/>
    </source>
</evidence>
<name>A0AAV4NDR6_9ARAC</name>
<dbReference type="EMBL" id="BPLQ01001402">
    <property type="protein sequence ID" value="GIX81522.1"/>
    <property type="molecule type" value="Genomic_DNA"/>
</dbReference>
<accession>A0AAV4NDR6</accession>
<reference evidence="1 2" key="1">
    <citation type="submission" date="2021-06" db="EMBL/GenBank/DDBJ databases">
        <title>Caerostris darwini draft genome.</title>
        <authorList>
            <person name="Kono N."/>
            <person name="Arakawa K."/>
        </authorList>
    </citation>
    <scope>NUCLEOTIDE SEQUENCE [LARGE SCALE GENOMIC DNA]</scope>
</reference>